<dbReference type="Pfam" id="PF12472">
    <property type="entry name" value="DUF3693"/>
    <property type="match status" value="1"/>
</dbReference>
<dbReference type="EMBL" id="CP041742">
    <property type="protein sequence ID" value="QDQ72896.1"/>
    <property type="molecule type" value="Genomic_DNA"/>
</dbReference>
<dbReference type="RefSeq" id="WP_143878410.1">
    <property type="nucleotide sequence ID" value="NZ_BAABLZ010000002.1"/>
</dbReference>
<keyword evidence="2" id="KW-1185">Reference proteome</keyword>
<protein>
    <submittedName>
        <fullName evidence="1">Bacteriophage CI repressor</fullName>
    </submittedName>
</protein>
<sequence>MELSDIIDQAKITAGVESDRAFAKHLKVSHGTVSNWRVGRVLPDAVSCERLAGLTGIPLAKVLGIVGEARAISREEKAVWRKLAASAVAVILMFTSSANFAVHAETSSITAKNASYVN</sequence>
<proteinExistence type="predicted"/>
<evidence type="ECO:0000313" key="1">
    <source>
        <dbReference type="EMBL" id="QDQ72896.1"/>
    </source>
</evidence>
<accession>A0A516V300</accession>
<dbReference type="InterPro" id="IPR021096">
    <property type="entry name" value="Vibrio_phage_VSK_Orf152"/>
</dbReference>
<dbReference type="InterPro" id="IPR010982">
    <property type="entry name" value="Lambda_DNA-bd_dom_sf"/>
</dbReference>
<dbReference type="AlphaFoldDB" id="A0A516V300"/>
<dbReference type="Gene3D" id="1.10.260.40">
    <property type="entry name" value="lambda repressor-like DNA-binding domains"/>
    <property type="match status" value="1"/>
</dbReference>
<organism evidence="1 2">
    <name type="scientific">Pseudoluteimonas lycopersici</name>
    <dbReference type="NCBI Taxonomy" id="1324796"/>
    <lineage>
        <taxon>Bacteria</taxon>
        <taxon>Pseudomonadati</taxon>
        <taxon>Pseudomonadota</taxon>
        <taxon>Gammaproteobacteria</taxon>
        <taxon>Lysobacterales</taxon>
        <taxon>Lysobacteraceae</taxon>
        <taxon>Pseudoluteimonas</taxon>
    </lineage>
</organism>
<evidence type="ECO:0000313" key="2">
    <source>
        <dbReference type="Proteomes" id="UP000315891"/>
    </source>
</evidence>
<dbReference type="OrthoDB" id="6054357at2"/>
<gene>
    <name evidence="1" type="ORF">FNZ56_02885</name>
</gene>
<dbReference type="Proteomes" id="UP000315891">
    <property type="component" value="Chromosome"/>
</dbReference>
<reference evidence="1 2" key="1">
    <citation type="submission" date="2019-07" db="EMBL/GenBank/DDBJ databases">
        <title>Lysobacter weifangensis sp. nov., isolated from bensulfuron-methyl contaminated farmland soil.</title>
        <authorList>
            <person name="Zhao H."/>
        </authorList>
    </citation>
    <scope>NUCLEOTIDE SEQUENCE [LARGE SCALE GENOMIC DNA]</scope>
    <source>
        <strain evidence="1 2">CC-Bw-6</strain>
    </source>
</reference>
<name>A0A516V300_9GAMM</name>
<dbReference type="SUPFAM" id="SSF47413">
    <property type="entry name" value="lambda repressor-like DNA-binding domains"/>
    <property type="match status" value="1"/>
</dbReference>
<dbReference type="GO" id="GO:0003677">
    <property type="term" value="F:DNA binding"/>
    <property type="evidence" value="ECO:0007669"/>
    <property type="project" value="InterPro"/>
</dbReference>